<dbReference type="Gene3D" id="3.30.450.30">
    <property type="entry name" value="Dynein light chain 2a, cytoplasmic"/>
    <property type="match status" value="1"/>
</dbReference>
<reference evidence="2" key="1">
    <citation type="journal article" date="2020" name="mSystems">
        <title>Genome- and Community-Level Interaction Insights into Carbon Utilization and Element Cycling Functions of Hydrothermarchaeota in Hydrothermal Sediment.</title>
        <authorList>
            <person name="Zhou Z."/>
            <person name="Liu Y."/>
            <person name="Xu W."/>
            <person name="Pan J."/>
            <person name="Luo Z.H."/>
            <person name="Li M."/>
        </authorList>
    </citation>
    <scope>NUCLEOTIDE SEQUENCE [LARGE SCALE GENOMIC DNA]</scope>
    <source>
        <strain evidence="2">SpSt-12</strain>
    </source>
</reference>
<sequence length="115" mass="12618">MFENVIADMLSVSGVKGVFIVDRDGALIEAESMFSGDDEVYAALIADAFNKASEVLGKISSDEPELVMIDGKKDRIIASKAGDLVFRHCRQIRKRITVSLKIEIKKAVEKITAMV</sequence>
<protein>
    <recommendedName>
        <fullName evidence="1">Roadblock/LAMTOR2 domain-containing protein</fullName>
    </recommendedName>
</protein>
<accession>A0A7C2NDN6</accession>
<name>A0A7C2NDN6_ARCFL</name>
<dbReference type="SMART" id="SM00960">
    <property type="entry name" value="Robl_LC7"/>
    <property type="match status" value="1"/>
</dbReference>
<dbReference type="Pfam" id="PF03259">
    <property type="entry name" value="Robl_LC7"/>
    <property type="match status" value="1"/>
</dbReference>
<evidence type="ECO:0000313" key="2">
    <source>
        <dbReference type="EMBL" id="HET21276.1"/>
    </source>
</evidence>
<dbReference type="InterPro" id="IPR004942">
    <property type="entry name" value="Roadblock/LAMTOR2_dom"/>
</dbReference>
<proteinExistence type="predicted"/>
<dbReference type="EMBL" id="DSCQ01000050">
    <property type="protein sequence ID" value="HET21276.1"/>
    <property type="molecule type" value="Genomic_DNA"/>
</dbReference>
<feature type="domain" description="Roadblock/LAMTOR2" evidence="1">
    <location>
        <begin position="2"/>
        <end position="86"/>
    </location>
</feature>
<evidence type="ECO:0000259" key="1">
    <source>
        <dbReference type="SMART" id="SM00960"/>
    </source>
</evidence>
<organism evidence="2">
    <name type="scientific">Archaeoglobus fulgidus</name>
    <dbReference type="NCBI Taxonomy" id="2234"/>
    <lineage>
        <taxon>Archaea</taxon>
        <taxon>Methanobacteriati</taxon>
        <taxon>Methanobacteriota</taxon>
        <taxon>Archaeoglobi</taxon>
        <taxon>Archaeoglobales</taxon>
        <taxon>Archaeoglobaceae</taxon>
        <taxon>Archaeoglobus</taxon>
    </lineage>
</organism>
<comment type="caution">
    <text evidence="2">The sequence shown here is derived from an EMBL/GenBank/DDBJ whole genome shotgun (WGS) entry which is preliminary data.</text>
</comment>
<dbReference type="AlphaFoldDB" id="A0A7C2NDN6"/>
<dbReference type="SUPFAM" id="SSF103196">
    <property type="entry name" value="Roadblock/LC7 domain"/>
    <property type="match status" value="1"/>
</dbReference>
<gene>
    <name evidence="2" type="ORF">ENN70_04125</name>
</gene>